<dbReference type="SUPFAM" id="SSF48264">
    <property type="entry name" value="Cytochrome P450"/>
    <property type="match status" value="2"/>
</dbReference>
<dbReference type="InterPro" id="IPR017972">
    <property type="entry name" value="Cyt_P450_CS"/>
</dbReference>
<dbReference type="InterPro" id="IPR002401">
    <property type="entry name" value="Cyt_P450_E_grp-I"/>
</dbReference>
<dbReference type="GO" id="GO:0004497">
    <property type="term" value="F:monooxygenase activity"/>
    <property type="evidence" value="ECO:0007669"/>
    <property type="project" value="UniProtKB-KW"/>
</dbReference>
<dbReference type="InterPro" id="IPR036396">
    <property type="entry name" value="Cyt_P450_sf"/>
</dbReference>
<comment type="cofactor">
    <cofactor evidence="2">
        <name>heme</name>
        <dbReference type="ChEBI" id="CHEBI:30413"/>
    </cofactor>
</comment>
<dbReference type="PANTHER" id="PTHR47950">
    <property type="entry name" value="CYTOCHROME P450, FAMILY 76, SUBFAMILY C, POLYPEPTIDE 5-RELATED"/>
    <property type="match status" value="1"/>
</dbReference>
<comment type="similarity">
    <text evidence="1 3">Belongs to the cytochrome P450 family.</text>
</comment>
<organism evidence="4 5">
    <name type="scientific">Quercus suber</name>
    <name type="common">Cork oak</name>
    <dbReference type="NCBI Taxonomy" id="58331"/>
    <lineage>
        <taxon>Eukaryota</taxon>
        <taxon>Viridiplantae</taxon>
        <taxon>Streptophyta</taxon>
        <taxon>Embryophyta</taxon>
        <taxon>Tracheophyta</taxon>
        <taxon>Spermatophyta</taxon>
        <taxon>Magnoliopsida</taxon>
        <taxon>eudicotyledons</taxon>
        <taxon>Gunneridae</taxon>
        <taxon>Pentapetalae</taxon>
        <taxon>rosids</taxon>
        <taxon>fabids</taxon>
        <taxon>Fagales</taxon>
        <taxon>Fagaceae</taxon>
        <taxon>Quercus</taxon>
    </lineage>
</organism>
<evidence type="ECO:0000313" key="5">
    <source>
        <dbReference type="Proteomes" id="UP000237347"/>
    </source>
</evidence>
<dbReference type="InterPro" id="IPR001128">
    <property type="entry name" value="Cyt_P450"/>
</dbReference>
<keyword evidence="2 3" id="KW-0408">Iron</keyword>
<feature type="binding site" description="axial binding residue" evidence="2">
    <location>
        <position position="61"/>
    </location>
    <ligand>
        <name>heme</name>
        <dbReference type="ChEBI" id="CHEBI:30413"/>
    </ligand>
    <ligandPart>
        <name>Fe</name>
        <dbReference type="ChEBI" id="CHEBI:18248"/>
    </ligandPart>
</feature>
<dbReference type="AlphaFoldDB" id="A0AAW0LGN7"/>
<evidence type="ECO:0000313" key="4">
    <source>
        <dbReference type="EMBL" id="KAK7850470.1"/>
    </source>
</evidence>
<dbReference type="PRINTS" id="PR00463">
    <property type="entry name" value="EP450I"/>
</dbReference>
<evidence type="ECO:0000256" key="1">
    <source>
        <dbReference type="ARBA" id="ARBA00010617"/>
    </source>
</evidence>
<protein>
    <submittedName>
        <fullName evidence="4">Cytochrome p450 76c4</fullName>
    </submittedName>
</protein>
<keyword evidence="2 3" id="KW-0479">Metal-binding</keyword>
<dbReference type="EMBL" id="PKMF04000100">
    <property type="protein sequence ID" value="KAK7850470.1"/>
    <property type="molecule type" value="Genomic_DNA"/>
</dbReference>
<evidence type="ECO:0000256" key="3">
    <source>
        <dbReference type="RuleBase" id="RU000461"/>
    </source>
</evidence>
<dbReference type="Proteomes" id="UP000237347">
    <property type="component" value="Unassembled WGS sequence"/>
</dbReference>
<keyword evidence="3" id="KW-0560">Oxidoreductase</keyword>
<evidence type="ECO:0000256" key="2">
    <source>
        <dbReference type="PIRSR" id="PIRSR602401-1"/>
    </source>
</evidence>
<dbReference type="GO" id="GO:0020037">
    <property type="term" value="F:heme binding"/>
    <property type="evidence" value="ECO:0007669"/>
    <property type="project" value="InterPro"/>
</dbReference>
<keyword evidence="3" id="KW-0503">Monooxygenase</keyword>
<dbReference type="Pfam" id="PF00067">
    <property type="entry name" value="p450"/>
    <property type="match status" value="1"/>
</dbReference>
<keyword evidence="5" id="KW-1185">Reference proteome</keyword>
<keyword evidence="2 3" id="KW-0349">Heme</keyword>
<gene>
    <name evidence="4" type="primary">CYP76C4_4</name>
    <name evidence="4" type="ORF">CFP56_000883</name>
</gene>
<reference evidence="4 5" key="1">
    <citation type="journal article" date="2018" name="Sci. Data">
        <title>The draft genome sequence of cork oak.</title>
        <authorList>
            <person name="Ramos A.M."/>
            <person name="Usie A."/>
            <person name="Barbosa P."/>
            <person name="Barros P.M."/>
            <person name="Capote T."/>
            <person name="Chaves I."/>
            <person name="Simoes F."/>
            <person name="Abreu I."/>
            <person name="Carrasquinho I."/>
            <person name="Faro C."/>
            <person name="Guimaraes J.B."/>
            <person name="Mendonca D."/>
            <person name="Nobrega F."/>
            <person name="Rodrigues L."/>
            <person name="Saibo N.J.M."/>
            <person name="Varela M.C."/>
            <person name="Egas C."/>
            <person name="Matos J."/>
            <person name="Miguel C.M."/>
            <person name="Oliveira M.M."/>
            <person name="Ricardo C.P."/>
            <person name="Goncalves S."/>
        </authorList>
    </citation>
    <scope>NUCLEOTIDE SEQUENCE [LARGE SCALE GENOMIC DNA]</scope>
    <source>
        <strain evidence="5">cv. HL8</strain>
    </source>
</reference>
<dbReference type="Gene3D" id="1.10.630.10">
    <property type="entry name" value="Cytochrome P450"/>
    <property type="match status" value="2"/>
</dbReference>
<accession>A0AAW0LGN7</accession>
<name>A0AAW0LGN7_QUESU</name>
<sequence>MCGFIVPKNAQILINVWAMGRDSSIWQNPNLFMPERFLEQEIDFKGRYFELIPFGAGRRICPGLPLANRMVHLMLASLVYYYAWKLPYEMRPEHMDMGETFGLTLHREVPLRAIPFKSFCKSGAPIDIGRAVLTTVLNAISNNFFSIDLAKYDSNLSHEFQDLFCDVTEEAGRPNIADYFPALRLIDPQRVRKRTRIYFSKLFGIFDGIIDQRLQLRLHQRVLKKATMN</sequence>
<proteinExistence type="inferred from homology"/>
<dbReference type="GO" id="GO:0005506">
    <property type="term" value="F:iron ion binding"/>
    <property type="evidence" value="ECO:0007669"/>
    <property type="project" value="InterPro"/>
</dbReference>
<dbReference type="PROSITE" id="PS00086">
    <property type="entry name" value="CYTOCHROME_P450"/>
    <property type="match status" value="1"/>
</dbReference>
<comment type="caution">
    <text evidence="4">The sequence shown here is derived from an EMBL/GenBank/DDBJ whole genome shotgun (WGS) entry which is preliminary data.</text>
</comment>
<dbReference type="PANTHER" id="PTHR47950:SF44">
    <property type="entry name" value="CYTOCHROME P450, FAMILY 76, SUBFAMILY C, POLYPEPTIDE 5-RELATED"/>
    <property type="match status" value="1"/>
</dbReference>
<dbReference type="GO" id="GO:0016705">
    <property type="term" value="F:oxidoreductase activity, acting on paired donors, with incorporation or reduction of molecular oxygen"/>
    <property type="evidence" value="ECO:0007669"/>
    <property type="project" value="InterPro"/>
</dbReference>